<evidence type="ECO:0000313" key="1">
    <source>
        <dbReference type="EMBL" id="PQV52806.1"/>
    </source>
</evidence>
<evidence type="ECO:0000313" key="2">
    <source>
        <dbReference type="Proteomes" id="UP000238338"/>
    </source>
</evidence>
<reference evidence="1 2" key="1">
    <citation type="submission" date="2018-02" db="EMBL/GenBank/DDBJ databases">
        <title>Genomic Encyclopedia of Archaeal and Bacterial Type Strains, Phase II (KMG-II): from individual species to whole genera.</title>
        <authorList>
            <person name="Goeker M."/>
        </authorList>
    </citation>
    <scope>NUCLEOTIDE SEQUENCE [LARGE SCALE GENOMIC DNA]</scope>
    <source>
        <strain evidence="1 2">DSM 18921</strain>
    </source>
</reference>
<proteinExistence type="predicted"/>
<comment type="caution">
    <text evidence="1">The sequence shown here is derived from an EMBL/GenBank/DDBJ whole genome shotgun (WGS) entry which is preliminary data.</text>
</comment>
<accession>A0A2S8RW85</accession>
<dbReference type="Proteomes" id="UP000238338">
    <property type="component" value="Unassembled WGS sequence"/>
</dbReference>
<organism evidence="1 2">
    <name type="scientific">Albidovulum denitrificans</name>
    <dbReference type="NCBI Taxonomy" id="404881"/>
    <lineage>
        <taxon>Bacteria</taxon>
        <taxon>Pseudomonadati</taxon>
        <taxon>Pseudomonadota</taxon>
        <taxon>Alphaproteobacteria</taxon>
        <taxon>Rhodobacterales</taxon>
        <taxon>Paracoccaceae</taxon>
        <taxon>Albidovulum</taxon>
    </lineage>
</organism>
<dbReference type="EMBL" id="PVEP01000020">
    <property type="protein sequence ID" value="PQV52806.1"/>
    <property type="molecule type" value="Genomic_DNA"/>
</dbReference>
<dbReference type="RefSeq" id="WP_211301766.1">
    <property type="nucleotide sequence ID" value="NZ_PVEP01000020.1"/>
</dbReference>
<sequence>MVERKSALKRAPVRPELDALIEKAKLHVVTDEELKAQRASFVYGNAPEGSRITRESAAASVDRLRVLKVPA</sequence>
<name>A0A2S8RW85_9RHOB</name>
<gene>
    <name evidence="1" type="ORF">LX70_04090</name>
</gene>
<protein>
    <submittedName>
        <fullName evidence="1">Uncharacterized protein</fullName>
    </submittedName>
</protein>
<keyword evidence="2" id="KW-1185">Reference proteome</keyword>
<dbReference type="AlphaFoldDB" id="A0A2S8RW85"/>